<accession>A0A4Q5IZ75</accession>
<reference evidence="1 2" key="1">
    <citation type="submission" date="2019-01" db="EMBL/GenBank/DDBJ databases">
        <title>Nocardioides guangzhouensis sp. nov., an actinobacterium isolated from soil.</title>
        <authorList>
            <person name="Fu Y."/>
            <person name="Cai Y."/>
            <person name="Lin Z."/>
            <person name="Chen P."/>
        </authorList>
    </citation>
    <scope>NUCLEOTIDE SEQUENCE [LARGE SCALE GENOMIC DNA]</scope>
    <source>
        <strain evidence="1 2">NBRC 105384</strain>
    </source>
</reference>
<evidence type="ECO:0000313" key="1">
    <source>
        <dbReference type="EMBL" id="RYU10315.1"/>
    </source>
</evidence>
<dbReference type="InterPro" id="IPR015943">
    <property type="entry name" value="WD40/YVTN_repeat-like_dom_sf"/>
</dbReference>
<gene>
    <name evidence="1" type="ORF">ETU37_18235</name>
</gene>
<protein>
    <recommendedName>
        <fullName evidence="3">Phytase-like domain-containing protein</fullName>
    </recommendedName>
</protein>
<dbReference type="SUPFAM" id="SSF63825">
    <property type="entry name" value="YWTD domain"/>
    <property type="match status" value="1"/>
</dbReference>
<dbReference type="Proteomes" id="UP000291189">
    <property type="component" value="Unassembled WGS sequence"/>
</dbReference>
<dbReference type="RefSeq" id="WP_129988751.1">
    <property type="nucleotide sequence ID" value="NZ_SDPU01000032.1"/>
</dbReference>
<sequence length="306" mass="33489">MWLSSRTAERRRRGRALRAGAAAVAILVTALLAPSAPVRAIPATSSPVLELAKVVRTSPFAGSHRSMLDNEGSGYVPRDRTLWIVDDDGKKLFAVDTRTGHLRRTLNHDDLAGVRKKGGRHHAGQSRVGDLEAVAYDRKKDQLFVFSGSSSPNAKPAVFRLDRKRGKLRLDSYQSLPVGSDFTAAAWNPADKELYVGLDRTIWSYRYKHNKVGSPVAVPGLTGAMGMTFTRDGAGLLVARYPATVSLIDWASRSIVPGWSFDLSPWGVLDARAVELVKGRLWVSDGYDLRAPGDPLDHALFVFDID</sequence>
<evidence type="ECO:0000313" key="2">
    <source>
        <dbReference type="Proteomes" id="UP000291189"/>
    </source>
</evidence>
<name>A0A4Q5IZ75_9ACTN</name>
<organism evidence="1 2">
    <name type="scientific">Nocardioides iriomotensis</name>
    <dbReference type="NCBI Taxonomy" id="715784"/>
    <lineage>
        <taxon>Bacteria</taxon>
        <taxon>Bacillati</taxon>
        <taxon>Actinomycetota</taxon>
        <taxon>Actinomycetes</taxon>
        <taxon>Propionibacteriales</taxon>
        <taxon>Nocardioidaceae</taxon>
        <taxon>Nocardioides</taxon>
    </lineage>
</organism>
<dbReference type="AlphaFoldDB" id="A0A4Q5IZ75"/>
<dbReference type="EMBL" id="SDPU01000032">
    <property type="protein sequence ID" value="RYU10315.1"/>
    <property type="molecule type" value="Genomic_DNA"/>
</dbReference>
<evidence type="ECO:0008006" key="3">
    <source>
        <dbReference type="Google" id="ProtNLM"/>
    </source>
</evidence>
<keyword evidence="2" id="KW-1185">Reference proteome</keyword>
<dbReference type="Gene3D" id="2.130.10.10">
    <property type="entry name" value="YVTN repeat-like/Quinoprotein amine dehydrogenase"/>
    <property type="match status" value="1"/>
</dbReference>
<proteinExistence type="predicted"/>
<comment type="caution">
    <text evidence="1">The sequence shown here is derived from an EMBL/GenBank/DDBJ whole genome shotgun (WGS) entry which is preliminary data.</text>
</comment>